<sequence length="161" mass="18778">MLETTRCHFRNVQKSDLPDVKRLYKNEKVREYLGGVRQDDTITALFEDMLSDSNDLHWTIREKQTDQFIGLISIGLHHDSNEVELSYQLLPDWWGRGYATEAVQSIIQFAFDELNLSRLVAETQTANTPSCRLLERAGMKFEKKVIRFEAEQAIYYIGQTE</sequence>
<dbReference type="InterPro" id="IPR000182">
    <property type="entry name" value="GNAT_dom"/>
</dbReference>
<proteinExistence type="predicted"/>
<gene>
    <name evidence="2" type="ORF">GCM10009001_34930</name>
</gene>
<accession>A0ABN1GMJ8</accession>
<dbReference type="PROSITE" id="PS51186">
    <property type="entry name" value="GNAT"/>
    <property type="match status" value="1"/>
</dbReference>
<dbReference type="PANTHER" id="PTHR43792">
    <property type="entry name" value="GNAT FAMILY, PUTATIVE (AFU_ORTHOLOGUE AFUA_3G00765)-RELATED-RELATED"/>
    <property type="match status" value="1"/>
</dbReference>
<evidence type="ECO:0000313" key="3">
    <source>
        <dbReference type="Proteomes" id="UP001500866"/>
    </source>
</evidence>
<dbReference type="InterPro" id="IPR016181">
    <property type="entry name" value="Acyl_CoA_acyltransferase"/>
</dbReference>
<organism evidence="2 3">
    <name type="scientific">Virgibacillus siamensis</name>
    <dbReference type="NCBI Taxonomy" id="480071"/>
    <lineage>
        <taxon>Bacteria</taxon>
        <taxon>Bacillati</taxon>
        <taxon>Bacillota</taxon>
        <taxon>Bacilli</taxon>
        <taxon>Bacillales</taxon>
        <taxon>Bacillaceae</taxon>
        <taxon>Virgibacillus</taxon>
    </lineage>
</organism>
<dbReference type="SUPFAM" id="SSF55729">
    <property type="entry name" value="Acyl-CoA N-acyltransferases (Nat)"/>
    <property type="match status" value="1"/>
</dbReference>
<evidence type="ECO:0000259" key="1">
    <source>
        <dbReference type="PROSITE" id="PS51186"/>
    </source>
</evidence>
<name>A0ABN1GMJ8_9BACI</name>
<keyword evidence="3" id="KW-1185">Reference proteome</keyword>
<comment type="caution">
    <text evidence="2">The sequence shown here is derived from an EMBL/GenBank/DDBJ whole genome shotgun (WGS) entry which is preliminary data.</text>
</comment>
<protein>
    <submittedName>
        <fullName evidence="2">GNAT family N-acetyltransferase</fullName>
    </submittedName>
</protein>
<dbReference type="EMBL" id="BAAADS010000025">
    <property type="protein sequence ID" value="GAA0614668.1"/>
    <property type="molecule type" value="Genomic_DNA"/>
</dbReference>
<dbReference type="PANTHER" id="PTHR43792:SF1">
    <property type="entry name" value="N-ACETYLTRANSFERASE DOMAIN-CONTAINING PROTEIN"/>
    <property type="match status" value="1"/>
</dbReference>
<dbReference type="InterPro" id="IPR051531">
    <property type="entry name" value="N-acetyltransferase"/>
</dbReference>
<dbReference type="Gene3D" id="3.40.630.30">
    <property type="match status" value="1"/>
</dbReference>
<dbReference type="Pfam" id="PF13302">
    <property type="entry name" value="Acetyltransf_3"/>
    <property type="match status" value="1"/>
</dbReference>
<dbReference type="RefSeq" id="WP_343816116.1">
    <property type="nucleotide sequence ID" value="NZ_BAAADS010000025.1"/>
</dbReference>
<feature type="domain" description="N-acetyltransferase" evidence="1">
    <location>
        <begin position="7"/>
        <end position="161"/>
    </location>
</feature>
<dbReference type="Proteomes" id="UP001500866">
    <property type="component" value="Unassembled WGS sequence"/>
</dbReference>
<evidence type="ECO:0000313" key="2">
    <source>
        <dbReference type="EMBL" id="GAA0614668.1"/>
    </source>
</evidence>
<reference evidence="2 3" key="1">
    <citation type="journal article" date="2019" name="Int. J. Syst. Evol. Microbiol.">
        <title>The Global Catalogue of Microorganisms (GCM) 10K type strain sequencing project: providing services to taxonomists for standard genome sequencing and annotation.</title>
        <authorList>
            <consortium name="The Broad Institute Genomics Platform"/>
            <consortium name="The Broad Institute Genome Sequencing Center for Infectious Disease"/>
            <person name="Wu L."/>
            <person name="Ma J."/>
        </authorList>
    </citation>
    <scope>NUCLEOTIDE SEQUENCE [LARGE SCALE GENOMIC DNA]</scope>
    <source>
        <strain evidence="2 3">JCM 15395</strain>
    </source>
</reference>